<protein>
    <submittedName>
        <fullName evidence="2">Uncharacterized protein</fullName>
    </submittedName>
</protein>
<sequence length="174" mass="18830">MTSNNGSGSDHGGFGNGFTSYIDLTGSEPITRVVRHEQGTTSDEPDMPTAVTQMCLLGPIHTIHQANDLKPPPRTEPQKLSTTTTATGNTGGSAIPVQVTEDDHRVSLSMELIREHMFTCGVCTKGVLCSGLELIGCLQRGIHCSIWVRKPLKHPESLLKQPYPSVNQNLNKEP</sequence>
<evidence type="ECO:0000313" key="3">
    <source>
        <dbReference type="Proteomes" id="UP000054560"/>
    </source>
</evidence>
<dbReference type="AlphaFoldDB" id="A0A0L0G3Q3"/>
<dbReference type="Proteomes" id="UP000054560">
    <property type="component" value="Unassembled WGS sequence"/>
</dbReference>
<dbReference type="RefSeq" id="XP_014157577.1">
    <property type="nucleotide sequence ID" value="XM_014302102.1"/>
</dbReference>
<keyword evidence="3" id="KW-1185">Reference proteome</keyword>
<dbReference type="EMBL" id="KQ241816">
    <property type="protein sequence ID" value="KNC83675.1"/>
    <property type="molecule type" value="Genomic_DNA"/>
</dbReference>
<feature type="region of interest" description="Disordered" evidence="1">
    <location>
        <begin position="65"/>
        <end position="93"/>
    </location>
</feature>
<reference evidence="2 3" key="1">
    <citation type="submission" date="2011-02" db="EMBL/GenBank/DDBJ databases">
        <title>The Genome Sequence of Sphaeroforma arctica JP610.</title>
        <authorList>
            <consortium name="The Broad Institute Genome Sequencing Platform"/>
            <person name="Russ C."/>
            <person name="Cuomo C."/>
            <person name="Young S.K."/>
            <person name="Zeng Q."/>
            <person name="Gargeya S."/>
            <person name="Alvarado L."/>
            <person name="Berlin A."/>
            <person name="Chapman S.B."/>
            <person name="Chen Z."/>
            <person name="Freedman E."/>
            <person name="Gellesch M."/>
            <person name="Goldberg J."/>
            <person name="Griggs A."/>
            <person name="Gujja S."/>
            <person name="Heilman E."/>
            <person name="Heiman D."/>
            <person name="Howarth C."/>
            <person name="Mehta T."/>
            <person name="Neiman D."/>
            <person name="Pearson M."/>
            <person name="Roberts A."/>
            <person name="Saif S."/>
            <person name="Shea T."/>
            <person name="Shenoy N."/>
            <person name="Sisk P."/>
            <person name="Stolte C."/>
            <person name="Sykes S."/>
            <person name="White J."/>
            <person name="Yandava C."/>
            <person name="Burger G."/>
            <person name="Gray M.W."/>
            <person name="Holland P.W.H."/>
            <person name="King N."/>
            <person name="Lang F.B.F."/>
            <person name="Roger A.J."/>
            <person name="Ruiz-Trillo I."/>
            <person name="Haas B."/>
            <person name="Nusbaum C."/>
            <person name="Birren B."/>
        </authorList>
    </citation>
    <scope>NUCLEOTIDE SEQUENCE [LARGE SCALE GENOMIC DNA]</scope>
    <source>
        <strain evidence="2 3">JP610</strain>
    </source>
</reference>
<name>A0A0L0G3Q3_9EUKA</name>
<dbReference type="GeneID" id="25904577"/>
<gene>
    <name evidence="2" type="ORF">SARC_04073</name>
</gene>
<organism evidence="2 3">
    <name type="scientific">Sphaeroforma arctica JP610</name>
    <dbReference type="NCBI Taxonomy" id="667725"/>
    <lineage>
        <taxon>Eukaryota</taxon>
        <taxon>Ichthyosporea</taxon>
        <taxon>Ichthyophonida</taxon>
        <taxon>Sphaeroforma</taxon>
    </lineage>
</organism>
<accession>A0A0L0G3Q3</accession>
<proteinExistence type="predicted"/>
<evidence type="ECO:0000256" key="1">
    <source>
        <dbReference type="SAM" id="MobiDB-lite"/>
    </source>
</evidence>
<evidence type="ECO:0000313" key="2">
    <source>
        <dbReference type="EMBL" id="KNC83675.1"/>
    </source>
</evidence>